<evidence type="ECO:0000256" key="4">
    <source>
        <dbReference type="SAM" id="MobiDB-lite"/>
    </source>
</evidence>
<feature type="domain" description="Myb-like" evidence="5">
    <location>
        <begin position="133"/>
        <end position="193"/>
    </location>
</feature>
<dbReference type="PANTHER" id="PTHR47999">
    <property type="entry name" value="TRANSCRIPTION FACTOR MYB8-RELATED-RELATED"/>
    <property type="match status" value="1"/>
</dbReference>
<proteinExistence type="predicted"/>
<comment type="caution">
    <text evidence="7">The sequence shown here is derived from an EMBL/GenBank/DDBJ whole genome shotgun (WGS) entry which is preliminary data.</text>
</comment>
<dbReference type="InterPro" id="IPR017930">
    <property type="entry name" value="Myb_dom"/>
</dbReference>
<dbReference type="PANTHER" id="PTHR47999:SF68">
    <property type="entry name" value="MYB DOMAIN PROTEIN 40"/>
    <property type="match status" value="1"/>
</dbReference>
<feature type="compositionally biased region" description="Acidic residues" evidence="4">
    <location>
        <begin position="288"/>
        <end position="305"/>
    </location>
</feature>
<dbReference type="SMART" id="SM00717">
    <property type="entry name" value="SANT"/>
    <property type="match status" value="3"/>
</dbReference>
<dbReference type="SUPFAM" id="SSF46689">
    <property type="entry name" value="Homeodomain-like"/>
    <property type="match status" value="2"/>
</dbReference>
<feature type="compositionally biased region" description="Low complexity" evidence="4">
    <location>
        <begin position="704"/>
        <end position="718"/>
    </location>
</feature>
<feature type="domain" description="HTH myb-type" evidence="6">
    <location>
        <begin position="194"/>
        <end position="248"/>
    </location>
</feature>
<evidence type="ECO:0000256" key="1">
    <source>
        <dbReference type="ARBA" id="ARBA00004123"/>
    </source>
</evidence>
<keyword evidence="3" id="KW-0539">Nucleus</keyword>
<accession>A0A0V0QIU2</accession>
<dbReference type="OrthoDB" id="2143914at2759"/>
<feature type="region of interest" description="Disordered" evidence="4">
    <location>
        <begin position="247"/>
        <end position="326"/>
    </location>
</feature>
<evidence type="ECO:0000256" key="2">
    <source>
        <dbReference type="ARBA" id="ARBA00023125"/>
    </source>
</evidence>
<evidence type="ECO:0000259" key="5">
    <source>
        <dbReference type="PROSITE" id="PS50090"/>
    </source>
</evidence>
<feature type="domain" description="Myb-like" evidence="5">
    <location>
        <begin position="194"/>
        <end position="244"/>
    </location>
</feature>
<evidence type="ECO:0000313" key="7">
    <source>
        <dbReference type="EMBL" id="KRX02225.1"/>
    </source>
</evidence>
<dbReference type="Proteomes" id="UP000054937">
    <property type="component" value="Unassembled WGS sequence"/>
</dbReference>
<keyword evidence="2 7" id="KW-0238">DNA-binding</keyword>
<feature type="region of interest" description="Disordered" evidence="4">
    <location>
        <begin position="697"/>
        <end position="718"/>
    </location>
</feature>
<protein>
    <submittedName>
        <fullName evidence="7">Homeodomain protein</fullName>
    </submittedName>
</protein>
<dbReference type="PROSITE" id="PS51294">
    <property type="entry name" value="HTH_MYB"/>
    <property type="match status" value="1"/>
</dbReference>
<reference evidence="7 8" key="1">
    <citation type="journal article" date="2015" name="Sci. Rep.">
        <title>Genome of the facultative scuticociliatosis pathogen Pseudocohnilembus persalinus provides insight into its virulence through horizontal gene transfer.</title>
        <authorList>
            <person name="Xiong J."/>
            <person name="Wang G."/>
            <person name="Cheng J."/>
            <person name="Tian M."/>
            <person name="Pan X."/>
            <person name="Warren A."/>
            <person name="Jiang C."/>
            <person name="Yuan D."/>
            <person name="Miao W."/>
        </authorList>
    </citation>
    <scope>NUCLEOTIDE SEQUENCE [LARGE SCALE GENOMIC DNA]</scope>
    <source>
        <strain evidence="7">36N120E</strain>
    </source>
</reference>
<organism evidence="7 8">
    <name type="scientific">Pseudocohnilembus persalinus</name>
    <name type="common">Ciliate</name>
    <dbReference type="NCBI Taxonomy" id="266149"/>
    <lineage>
        <taxon>Eukaryota</taxon>
        <taxon>Sar</taxon>
        <taxon>Alveolata</taxon>
        <taxon>Ciliophora</taxon>
        <taxon>Intramacronucleata</taxon>
        <taxon>Oligohymenophorea</taxon>
        <taxon>Scuticociliatia</taxon>
        <taxon>Philasterida</taxon>
        <taxon>Pseudocohnilembidae</taxon>
        <taxon>Pseudocohnilembus</taxon>
    </lineage>
</organism>
<evidence type="ECO:0000256" key="3">
    <source>
        <dbReference type="ARBA" id="ARBA00023242"/>
    </source>
</evidence>
<dbReference type="GO" id="GO:0005634">
    <property type="term" value="C:nucleus"/>
    <property type="evidence" value="ECO:0007669"/>
    <property type="project" value="UniProtKB-SubCell"/>
</dbReference>
<gene>
    <name evidence="7" type="ORF">PPERSA_04847</name>
</gene>
<comment type="subcellular location">
    <subcellularLocation>
        <location evidence="1">Nucleus</location>
    </subcellularLocation>
</comment>
<evidence type="ECO:0000313" key="8">
    <source>
        <dbReference type="Proteomes" id="UP000054937"/>
    </source>
</evidence>
<keyword evidence="8" id="KW-1185">Reference proteome</keyword>
<feature type="domain" description="Myb-like" evidence="5">
    <location>
        <begin position="70"/>
        <end position="132"/>
    </location>
</feature>
<feature type="compositionally biased region" description="Low complexity" evidence="4">
    <location>
        <begin position="504"/>
        <end position="522"/>
    </location>
</feature>
<dbReference type="AlphaFoldDB" id="A0A0V0QIU2"/>
<dbReference type="EMBL" id="LDAU01000156">
    <property type="protein sequence ID" value="KRX02225.1"/>
    <property type="molecule type" value="Genomic_DNA"/>
</dbReference>
<feature type="region of interest" description="Disordered" evidence="4">
    <location>
        <begin position="504"/>
        <end position="567"/>
    </location>
</feature>
<feature type="compositionally biased region" description="Low complexity" evidence="4">
    <location>
        <begin position="797"/>
        <end position="814"/>
    </location>
</feature>
<feature type="compositionally biased region" description="Low complexity" evidence="4">
    <location>
        <begin position="540"/>
        <end position="567"/>
    </location>
</feature>
<dbReference type="Pfam" id="PF13921">
    <property type="entry name" value="Myb_DNA-bind_6"/>
    <property type="match status" value="1"/>
</dbReference>
<dbReference type="InParanoid" id="A0A0V0QIU2"/>
<sequence length="1145" mass="132759">MDQNNTGEPDVVYTENCKQKFKEFIEYLEPQARQPVVTSNIEQFQLKAKDTINLEDAELFYQKIMQKYMQAKAPRKNWADEEINILVWLVLQEAIKKNCDHENLPEASWDIIAKIIPYKDAESCKFKWMSMKKTNLQSQPWTKEEDDLLQFIIQDLKGAQNKWNDIAKDLYNRSDQKFFRKGKQCRERWNNYLDPNMKRGSWTEQEDIQLLKLTQSLGCKWSNVAKKLDGRTENAVKNRYKSLIKKFRKQKNKKNQLQNQGKNSDSKKCKLEQDEVKGKKNIKKEEQDHNEEDENGDGDEGEEGENNLNDKYKNGSEENQNSKRKQAIIDAEEREIVEKIIIQLSEKLGQSISSNTINTIPNFPDPNQKIPMKDFQNNQIYMEKLKKIDQTNSEQTLAAQQFKLNQTNQQQNNLQIQGYNVAAPSPNPFQQNIYLDNYDIPQQQQNQNLGKQLLNQKKSSNNGNNITNSPTQNLNSFQQQQYGAQIPQFNYQNFHTSYLNTPQQNALQQQQLQGNQLPPLSLDPKDTKNSLKENSQVKLSNNNTSNITNTTKATNNNNSSNNNINSNQYSYFQGKQLQSHYLPQFSPMLNPQQGTYYFTPQQAQQSPSFKPHQTPLPNFMLSYQGQTGIESQNQFGDLTPPFNAQLLGQDIQPISLDGYNNYNYNENNQNMNNLNQKRNLSLLQNQINYLQRGQNVSVQPYDEQQQQQQQNQSQNQNQVLKENKDSLNNINQDLQQGLEKIHKVNVISSQNKNNNSSQNNFQDSQQLQQFQKQNLGQGAQKNLEASSGNVNKQASINNENNQNLNTNQNQNQSQNQNQRYYYSPSLIQQMNQQNGQIGENFQFPLQNQNLISQTPKSTLLQPDFQTFNLNKFQLDVQGNNYYISPRLGPQKDEEGFNNFNNNNMSINNPGIFNPNNANLNLNNEQNGNQQGGYNEQNQYNSNFSYGNISFNQIFQTPQTIAQDPFKKFTSEEQQQYSLQQNPQNYQSISQIENFKLNNYNNNNNTNQEQEGQVKQFQDQITQAQNFSQNQINQQNQEFNNPIMNKLNKLNKINKAASSQESNININLNSSSNNNIKDPGYLRQQQQQQQQKPGFKKVGQLNTQYFANPNSNLEIKQDYYEPNNSNINNNINLNVNSANNIQQSQN</sequence>
<feature type="compositionally biased region" description="Low complexity" evidence="4">
    <location>
        <begin position="1063"/>
        <end position="1075"/>
    </location>
</feature>
<dbReference type="InterPro" id="IPR001005">
    <property type="entry name" value="SANT/Myb"/>
</dbReference>
<dbReference type="Gene3D" id="1.10.10.60">
    <property type="entry name" value="Homeodomain-like"/>
    <property type="match status" value="2"/>
</dbReference>
<feature type="compositionally biased region" description="Basic and acidic residues" evidence="4">
    <location>
        <begin position="264"/>
        <end position="287"/>
    </location>
</feature>
<feature type="region of interest" description="Disordered" evidence="4">
    <location>
        <begin position="773"/>
        <end position="814"/>
    </location>
</feature>
<keyword evidence="7" id="KW-0371">Homeobox</keyword>
<feature type="compositionally biased region" description="Polar residues" evidence="4">
    <location>
        <begin position="779"/>
        <end position="796"/>
    </location>
</feature>
<dbReference type="PROSITE" id="PS50090">
    <property type="entry name" value="MYB_LIKE"/>
    <property type="match status" value="3"/>
</dbReference>
<dbReference type="InterPro" id="IPR015495">
    <property type="entry name" value="Myb_TF_plants"/>
</dbReference>
<feature type="region of interest" description="Disordered" evidence="4">
    <location>
        <begin position="1063"/>
        <end position="1094"/>
    </location>
</feature>
<dbReference type="GO" id="GO:0003677">
    <property type="term" value="F:DNA binding"/>
    <property type="evidence" value="ECO:0007669"/>
    <property type="project" value="UniProtKB-KW"/>
</dbReference>
<dbReference type="CDD" id="cd00167">
    <property type="entry name" value="SANT"/>
    <property type="match status" value="3"/>
</dbReference>
<name>A0A0V0QIU2_PSEPJ</name>
<dbReference type="InterPro" id="IPR009057">
    <property type="entry name" value="Homeodomain-like_sf"/>
</dbReference>
<evidence type="ECO:0000259" key="6">
    <source>
        <dbReference type="PROSITE" id="PS51294"/>
    </source>
</evidence>